<proteinExistence type="predicted"/>
<name>A0ABV7L481_9PROT</name>
<dbReference type="SMART" id="SM01040">
    <property type="entry name" value="Bro-N"/>
    <property type="match status" value="1"/>
</dbReference>
<dbReference type="PANTHER" id="PTHR36180:SF2">
    <property type="entry name" value="BRO FAMILY PROTEIN"/>
    <property type="match status" value="1"/>
</dbReference>
<feature type="region of interest" description="Disordered" evidence="1">
    <location>
        <begin position="104"/>
        <end position="138"/>
    </location>
</feature>
<evidence type="ECO:0000313" key="4">
    <source>
        <dbReference type="Proteomes" id="UP001595528"/>
    </source>
</evidence>
<gene>
    <name evidence="3" type="ORF">ACFOGJ_19130</name>
</gene>
<evidence type="ECO:0000259" key="2">
    <source>
        <dbReference type="PROSITE" id="PS51750"/>
    </source>
</evidence>
<evidence type="ECO:0000256" key="1">
    <source>
        <dbReference type="SAM" id="MobiDB-lite"/>
    </source>
</evidence>
<dbReference type="EMBL" id="JBHRTR010000031">
    <property type="protein sequence ID" value="MFC3229369.1"/>
    <property type="molecule type" value="Genomic_DNA"/>
</dbReference>
<comment type="caution">
    <text evidence="3">The sequence shown here is derived from an EMBL/GenBank/DDBJ whole genome shotgun (WGS) entry which is preliminary data.</text>
</comment>
<accession>A0ABV7L481</accession>
<keyword evidence="4" id="KW-1185">Reference proteome</keyword>
<dbReference type="Proteomes" id="UP001595528">
    <property type="component" value="Unassembled WGS sequence"/>
</dbReference>
<evidence type="ECO:0000313" key="3">
    <source>
        <dbReference type="EMBL" id="MFC3229369.1"/>
    </source>
</evidence>
<organism evidence="3 4">
    <name type="scientific">Marinibaculum pumilum</name>
    <dbReference type="NCBI Taxonomy" id="1766165"/>
    <lineage>
        <taxon>Bacteria</taxon>
        <taxon>Pseudomonadati</taxon>
        <taxon>Pseudomonadota</taxon>
        <taxon>Alphaproteobacteria</taxon>
        <taxon>Rhodospirillales</taxon>
        <taxon>Rhodospirillaceae</taxon>
        <taxon>Marinibaculum</taxon>
    </lineage>
</organism>
<dbReference type="PROSITE" id="PS51750">
    <property type="entry name" value="BRO_N"/>
    <property type="match status" value="1"/>
</dbReference>
<dbReference type="Pfam" id="PF02498">
    <property type="entry name" value="Bro-N"/>
    <property type="match status" value="1"/>
</dbReference>
<dbReference type="RefSeq" id="WP_379903493.1">
    <property type="nucleotide sequence ID" value="NZ_JBHRTR010000031.1"/>
</dbReference>
<dbReference type="InterPro" id="IPR003497">
    <property type="entry name" value="BRO_N_domain"/>
</dbReference>
<protein>
    <submittedName>
        <fullName evidence="3">Bro-N domain-containing protein</fullName>
    </submittedName>
</protein>
<dbReference type="PANTHER" id="PTHR36180">
    <property type="entry name" value="DNA-BINDING PROTEIN-RELATED-RELATED"/>
    <property type="match status" value="1"/>
</dbReference>
<sequence>MERPFHFEGMPVRIWDASGEPWFVLVDVCRVLEIGNTTMAARALDPDEKNTLNITDGNRGNPNRTIINESGLYSLILTSRKPAAKRFKKWVTAEVLPSIRKTGSYGAPALDMRDPAQMQQAFLGGSGRGSEKPRRLTA</sequence>
<feature type="compositionally biased region" description="Basic and acidic residues" evidence="1">
    <location>
        <begin position="129"/>
        <end position="138"/>
    </location>
</feature>
<feature type="domain" description="Bro-N" evidence="2">
    <location>
        <begin position="1"/>
        <end position="103"/>
    </location>
</feature>
<reference evidence="4" key="1">
    <citation type="journal article" date="2019" name="Int. J. Syst. Evol. Microbiol.">
        <title>The Global Catalogue of Microorganisms (GCM) 10K type strain sequencing project: providing services to taxonomists for standard genome sequencing and annotation.</title>
        <authorList>
            <consortium name="The Broad Institute Genomics Platform"/>
            <consortium name="The Broad Institute Genome Sequencing Center for Infectious Disease"/>
            <person name="Wu L."/>
            <person name="Ma J."/>
        </authorList>
    </citation>
    <scope>NUCLEOTIDE SEQUENCE [LARGE SCALE GENOMIC DNA]</scope>
    <source>
        <strain evidence="4">KCTC 42964</strain>
    </source>
</reference>